<gene>
    <name evidence="8" type="ORF">PROAA_2110016</name>
</gene>
<feature type="domain" description="Glycosyltransferase 2-like" evidence="7">
    <location>
        <begin position="97"/>
        <end position="207"/>
    </location>
</feature>
<evidence type="ECO:0000256" key="1">
    <source>
        <dbReference type="ARBA" id="ARBA00004236"/>
    </source>
</evidence>
<dbReference type="SUPFAM" id="SSF53448">
    <property type="entry name" value="Nucleotide-diphospho-sugar transferases"/>
    <property type="match status" value="1"/>
</dbReference>
<protein>
    <submittedName>
        <fullName evidence="8">Glycosyl transferase family 2 (Modular protein)</fullName>
    </submittedName>
</protein>
<keyword evidence="4 8" id="KW-0808">Transferase</keyword>
<organism evidence="8 9">
    <name type="scientific">Candidatus Propionivibrio aalborgensis</name>
    <dbReference type="NCBI Taxonomy" id="1860101"/>
    <lineage>
        <taxon>Bacteria</taxon>
        <taxon>Pseudomonadati</taxon>
        <taxon>Pseudomonadota</taxon>
        <taxon>Betaproteobacteria</taxon>
        <taxon>Rhodocyclales</taxon>
        <taxon>Rhodocyclaceae</taxon>
        <taxon>Propionivibrio</taxon>
    </lineage>
</organism>
<feature type="region of interest" description="Disordered" evidence="6">
    <location>
        <begin position="1"/>
        <end position="21"/>
    </location>
</feature>
<evidence type="ECO:0000256" key="4">
    <source>
        <dbReference type="ARBA" id="ARBA00022679"/>
    </source>
</evidence>
<dbReference type="GO" id="GO:0016757">
    <property type="term" value="F:glycosyltransferase activity"/>
    <property type="evidence" value="ECO:0007669"/>
    <property type="project" value="UniProtKB-KW"/>
</dbReference>
<dbReference type="InterPro" id="IPR029044">
    <property type="entry name" value="Nucleotide-diphossugar_trans"/>
</dbReference>
<evidence type="ECO:0000313" key="9">
    <source>
        <dbReference type="Proteomes" id="UP000199600"/>
    </source>
</evidence>
<evidence type="ECO:0000256" key="2">
    <source>
        <dbReference type="ARBA" id="ARBA00022475"/>
    </source>
</evidence>
<dbReference type="Gene3D" id="3.90.550.10">
    <property type="entry name" value="Spore Coat Polysaccharide Biosynthesis Protein SpsA, Chain A"/>
    <property type="match status" value="1"/>
</dbReference>
<evidence type="ECO:0000313" key="8">
    <source>
        <dbReference type="EMBL" id="SBT07245.1"/>
    </source>
</evidence>
<dbReference type="CDD" id="cd02522">
    <property type="entry name" value="GT_2_like_a"/>
    <property type="match status" value="1"/>
</dbReference>
<comment type="subcellular location">
    <subcellularLocation>
        <location evidence="1">Cell membrane</location>
    </subcellularLocation>
</comment>
<reference evidence="8 9" key="1">
    <citation type="submission" date="2016-06" db="EMBL/GenBank/DDBJ databases">
        <authorList>
            <person name="Kjaerup R.B."/>
            <person name="Dalgaard T.S."/>
            <person name="Juul-Madsen H.R."/>
        </authorList>
    </citation>
    <scope>NUCLEOTIDE SEQUENCE [LARGE SCALE GENOMIC DNA]</scope>
    <source>
        <strain evidence="8">2</strain>
    </source>
</reference>
<name>A0A1A8XQ20_9RHOO</name>
<keyword evidence="9" id="KW-1185">Reference proteome</keyword>
<keyword evidence="5" id="KW-0472">Membrane</keyword>
<keyword evidence="3" id="KW-0328">Glycosyltransferase</keyword>
<evidence type="ECO:0000256" key="5">
    <source>
        <dbReference type="ARBA" id="ARBA00023136"/>
    </source>
</evidence>
<dbReference type="PANTHER" id="PTHR43646:SF2">
    <property type="entry name" value="GLYCOSYLTRANSFERASE 2-LIKE DOMAIN-CONTAINING PROTEIN"/>
    <property type="match status" value="1"/>
</dbReference>
<dbReference type="NCBIfam" id="TIGR04283">
    <property type="entry name" value="glyco_like_mftF"/>
    <property type="match status" value="1"/>
</dbReference>
<dbReference type="AlphaFoldDB" id="A0A1A8XQ20"/>
<dbReference type="GO" id="GO:0005886">
    <property type="term" value="C:plasma membrane"/>
    <property type="evidence" value="ECO:0007669"/>
    <property type="project" value="UniProtKB-SubCell"/>
</dbReference>
<dbReference type="InterPro" id="IPR026461">
    <property type="entry name" value="Trfase_2_rSAM/seldom_assoc"/>
</dbReference>
<sequence length="322" mass="35399">MEVVGRVETPQKPRAATAPRPANRVAVRTVAAVDTARRGFCLSVPRQPAQGKRGRTGMCVSIDVPIGTFQTWSRDSKSVGRQISRIAAPVISAPLLSIIIPVLNEAAGIVSQLEALQALRNAGAILILVDGGSSDNTKELARPLVDQLIDSSRGRAVQMNTGAQASKSEVLLFLHADTRLPPAADEHIREAIASGAPWGRFDIRIDAAHPLLRIVERMMNWRSRLTGIATGDQAIFVRRDIFEETGGYPELPLMEDIVFTTRLKQIAPPACLRPRVITSGRRWEKHGAARTIFLMWRLRTEFYFGADPAKLAARYGYTHQEV</sequence>
<dbReference type="PANTHER" id="PTHR43646">
    <property type="entry name" value="GLYCOSYLTRANSFERASE"/>
    <property type="match status" value="1"/>
</dbReference>
<dbReference type="Pfam" id="PF00535">
    <property type="entry name" value="Glycos_transf_2"/>
    <property type="match status" value="1"/>
</dbReference>
<evidence type="ECO:0000256" key="6">
    <source>
        <dbReference type="SAM" id="MobiDB-lite"/>
    </source>
</evidence>
<dbReference type="Proteomes" id="UP000199600">
    <property type="component" value="Unassembled WGS sequence"/>
</dbReference>
<evidence type="ECO:0000256" key="3">
    <source>
        <dbReference type="ARBA" id="ARBA00022676"/>
    </source>
</evidence>
<keyword evidence="2" id="KW-1003">Cell membrane</keyword>
<accession>A0A1A8XQ20</accession>
<dbReference type="InterPro" id="IPR001173">
    <property type="entry name" value="Glyco_trans_2-like"/>
</dbReference>
<proteinExistence type="predicted"/>
<evidence type="ECO:0000259" key="7">
    <source>
        <dbReference type="Pfam" id="PF00535"/>
    </source>
</evidence>
<dbReference type="EMBL" id="FLQY01000126">
    <property type="protein sequence ID" value="SBT07245.1"/>
    <property type="molecule type" value="Genomic_DNA"/>
</dbReference>